<dbReference type="NCBIfam" id="TIGR00143">
    <property type="entry name" value="hypF"/>
    <property type="match status" value="1"/>
</dbReference>
<dbReference type="InterPro" id="IPR017945">
    <property type="entry name" value="DHBP_synth_RibB-like_a/b_dom"/>
</dbReference>
<feature type="active site" evidence="11">
    <location>
        <position position="37"/>
    </location>
</feature>
<dbReference type="GO" id="GO:0008270">
    <property type="term" value="F:zinc ion binding"/>
    <property type="evidence" value="ECO:0007669"/>
    <property type="project" value="UniProtKB-KW"/>
</dbReference>
<dbReference type="Gene3D" id="3.30.110.120">
    <property type="match status" value="1"/>
</dbReference>
<keyword evidence="5" id="KW-0479">Metal-binding</keyword>
<evidence type="ECO:0000256" key="9">
    <source>
        <dbReference type="ARBA" id="ARBA00048220"/>
    </source>
</evidence>
<keyword evidence="4" id="KW-0436">Ligase</keyword>
<sequence length="776" mass="85519">MRKAVSVIVRGRVQGVGFRPYVYQLSKQLGLSGTVQNNMDGVHIVWEGENAAIEKAIARLSTEKPRLARIDYISSKSVAVNQRTGFRIIESDRDGKSALVIPVDAAVCDDCLDEMRDPHNPRYRYPFINCTQCGPRYTIIEGLPYDRPFTSMKQFQMCSRCRNEYTNPMNRRHHAQPTACASCGPELSLLSMNGQTTAKGEEALILAVQALEAGKIVAVKGIGGYHLACDASNLQSVERLRARKQRPSKPLAIMAPLEHVRRIAVLSREEEALLTSPAAPIVLLNKSAAFSEYLPELIAPGMQTIGAMLPYLPLHHLLFDDGAYSYLVMTSANPSGLPMLYKDQQAVDYLSGIADLVLTHNREIVNPIDDSVVRVSSHAPLFLRRARGYVPDPIQSLENVDGIVALGGQLKNTFSLGRNHQIFVGPHLGDLSDVRSLDHYEKTLSHLLKWMGVTFQTIALDTHPLYSYREITGKWPLPMVQVQHHHAHMVSCMAENGLSEPCLGIILDGTGYGTDGAIWGFEVLYGNAGQCRRLGHLRYTPLPGGDRAVREPWRNAAAMLVALLGDSGEKLAEQLFPEKREALPIIFRMAEKQINSPLAGTCGRLFDAISAILGLCRVSTYDGEAAVRLSEAMDPCGKPVAAYPYEIRKKEKLEEADFSVMLKQIAEDRLSGLPSELLIRRFHETLVSALARMADLAAAQYPKSKRRIVLSGGSINNPYLSSRLYDRLVDHGFTVYTHHLLPSGDGGLSLGQIIIAAQWIKSGAGVLHNGCANFEK</sequence>
<dbReference type="PANTHER" id="PTHR42959:SF1">
    <property type="entry name" value="CARBAMOYLTRANSFERASE HYPF"/>
    <property type="match status" value="1"/>
</dbReference>
<comment type="pathway">
    <text evidence="1">Protein modification; [NiFe] hydrogenase maturation.</text>
</comment>
<evidence type="ECO:0000259" key="13">
    <source>
        <dbReference type="PROSITE" id="PS51163"/>
    </source>
</evidence>
<dbReference type="GO" id="GO:0003725">
    <property type="term" value="F:double-stranded RNA binding"/>
    <property type="evidence" value="ECO:0007669"/>
    <property type="project" value="InterPro"/>
</dbReference>
<dbReference type="InterPro" id="IPR036046">
    <property type="entry name" value="Acylphosphatase-like_dom_sf"/>
</dbReference>
<dbReference type="Pfam" id="PF01300">
    <property type="entry name" value="Sua5_yciO_yrdC"/>
    <property type="match status" value="1"/>
</dbReference>
<evidence type="ECO:0000259" key="12">
    <source>
        <dbReference type="PROSITE" id="PS51160"/>
    </source>
</evidence>
<dbReference type="GO" id="GO:0003998">
    <property type="term" value="F:acylphosphatase activity"/>
    <property type="evidence" value="ECO:0007669"/>
    <property type="project" value="UniProtKB-EC"/>
</dbReference>
<dbReference type="Proteomes" id="UP000018296">
    <property type="component" value="Unassembled WGS sequence"/>
</dbReference>
<evidence type="ECO:0000256" key="6">
    <source>
        <dbReference type="ARBA" id="ARBA00022771"/>
    </source>
</evidence>
<feature type="active site" evidence="11">
    <location>
        <position position="19"/>
    </location>
</feature>
<dbReference type="OrthoDB" id="9808093at2"/>
<accession>V6IWH4</accession>
<dbReference type="Gene3D" id="3.30.420.40">
    <property type="match status" value="1"/>
</dbReference>
<evidence type="ECO:0000256" key="11">
    <source>
        <dbReference type="PROSITE-ProRule" id="PRU00520"/>
    </source>
</evidence>
<evidence type="ECO:0000256" key="7">
    <source>
        <dbReference type="ARBA" id="ARBA00022833"/>
    </source>
</evidence>
<dbReference type="EMBL" id="AWTC01000010">
    <property type="protein sequence ID" value="EST11565.1"/>
    <property type="molecule type" value="Genomic_DNA"/>
</dbReference>
<keyword evidence="15" id="KW-1185">Reference proteome</keyword>
<comment type="similarity">
    <text evidence="2">Belongs to the acylphosphatase family.</text>
</comment>
<dbReference type="PATRIC" id="fig|1395513.3.peg.2295"/>
<dbReference type="RefSeq" id="WP_023510519.1">
    <property type="nucleotide sequence ID" value="NZ_AWTC01000010.1"/>
</dbReference>
<reference evidence="14 15" key="1">
    <citation type="journal article" date="2013" name="Genome Announc.">
        <title>Genome Sequence of Sporolactobacillus laevolacticus DSM442, an Efficient Polymer-Grade D-Lactate Producer from Agricultural Waste Cottonseed as a Nitrogen Source.</title>
        <authorList>
            <person name="Wang H."/>
            <person name="Wang L."/>
            <person name="Ju J."/>
            <person name="Yu B."/>
            <person name="Ma Y."/>
        </authorList>
    </citation>
    <scope>NUCLEOTIDE SEQUENCE [LARGE SCALE GENOMIC DNA]</scope>
    <source>
        <strain evidence="14 15">DSM 442</strain>
    </source>
</reference>
<proteinExistence type="inferred from homology"/>
<dbReference type="GO" id="GO:0051604">
    <property type="term" value="P:protein maturation"/>
    <property type="evidence" value="ECO:0007669"/>
    <property type="project" value="TreeGrafter"/>
</dbReference>
<evidence type="ECO:0000256" key="2">
    <source>
        <dbReference type="ARBA" id="ARBA00005614"/>
    </source>
</evidence>
<evidence type="ECO:0000313" key="14">
    <source>
        <dbReference type="EMBL" id="EST11565.1"/>
    </source>
</evidence>
<evidence type="ECO:0000256" key="10">
    <source>
        <dbReference type="PIRNR" id="PIRNR006256"/>
    </source>
</evidence>
<dbReference type="InterPro" id="IPR041440">
    <property type="entry name" value="HypF_C"/>
</dbReference>
<name>V6IWH4_9BACL</name>
<dbReference type="PIRSF" id="PIRSF006256">
    <property type="entry name" value="CMPcnvr_hdrg_mat"/>
    <property type="match status" value="1"/>
</dbReference>
<organism evidence="14 15">
    <name type="scientific">Sporolactobacillus laevolacticus DSM 442</name>
    <dbReference type="NCBI Taxonomy" id="1395513"/>
    <lineage>
        <taxon>Bacteria</taxon>
        <taxon>Bacillati</taxon>
        <taxon>Bacillota</taxon>
        <taxon>Bacilli</taxon>
        <taxon>Bacillales</taxon>
        <taxon>Sporolactobacillaceae</taxon>
        <taxon>Sporolactobacillus</taxon>
    </lineage>
</organism>
<keyword evidence="7" id="KW-0862">Zinc</keyword>
<dbReference type="SUPFAM" id="SSF55821">
    <property type="entry name" value="YrdC/RibB"/>
    <property type="match status" value="1"/>
</dbReference>
<keyword evidence="11" id="KW-0378">Hydrolase</keyword>
<dbReference type="InterPro" id="IPR001792">
    <property type="entry name" value="Acylphosphatase-like_dom"/>
</dbReference>
<dbReference type="Pfam" id="PF00708">
    <property type="entry name" value="Acylphosphatase"/>
    <property type="match status" value="1"/>
</dbReference>
<dbReference type="InterPro" id="IPR004421">
    <property type="entry name" value="Carbamoyltransferase_HypF"/>
</dbReference>
<dbReference type="UniPathway" id="UPA00335"/>
<keyword evidence="6" id="KW-0863">Zinc-finger</keyword>
<feature type="domain" description="YrdC-like" evidence="13">
    <location>
        <begin position="201"/>
        <end position="388"/>
    </location>
</feature>
<comment type="caution">
    <text evidence="14">The sequence shown here is derived from an EMBL/GenBank/DDBJ whole genome shotgun (WGS) entry which is preliminary data.</text>
</comment>
<dbReference type="Pfam" id="PF17788">
    <property type="entry name" value="HypF_C"/>
    <property type="match status" value="1"/>
</dbReference>
<evidence type="ECO:0000256" key="8">
    <source>
        <dbReference type="ARBA" id="ARBA00047645"/>
    </source>
</evidence>
<dbReference type="AlphaFoldDB" id="V6IWH4"/>
<dbReference type="Gene3D" id="3.30.420.360">
    <property type="match status" value="1"/>
</dbReference>
<dbReference type="PROSITE" id="PS51163">
    <property type="entry name" value="YRDC"/>
    <property type="match status" value="1"/>
</dbReference>
<dbReference type="PROSITE" id="PS51160">
    <property type="entry name" value="ACYLPHOSPHATASE_3"/>
    <property type="match status" value="1"/>
</dbReference>
<evidence type="ECO:0000256" key="5">
    <source>
        <dbReference type="ARBA" id="ARBA00022723"/>
    </source>
</evidence>
<dbReference type="Pfam" id="PF07503">
    <property type="entry name" value="zf-HYPF"/>
    <property type="match status" value="2"/>
</dbReference>
<dbReference type="GO" id="GO:0016743">
    <property type="term" value="F:carboxyl- or carbamoyltransferase activity"/>
    <property type="evidence" value="ECO:0007669"/>
    <property type="project" value="UniProtKB-UniRule"/>
</dbReference>
<gene>
    <name evidence="14" type="ORF">P343_11360</name>
</gene>
<dbReference type="SUPFAM" id="SSF54975">
    <property type="entry name" value="Acylphosphatase/BLUF domain-like"/>
    <property type="match status" value="1"/>
</dbReference>
<evidence type="ECO:0000256" key="3">
    <source>
        <dbReference type="ARBA" id="ARBA00008097"/>
    </source>
</evidence>
<dbReference type="InterPro" id="IPR017968">
    <property type="entry name" value="Acylphosphatase_CS"/>
</dbReference>
<comment type="catalytic activity">
    <reaction evidence="9">
        <text>C-terminal L-cysteinyl-[HypE protein] + carbamoyl phosphate + ATP + H2O = C-terminal S-carboxamide-L-cysteinyl-[HypE protein] + AMP + phosphate + diphosphate + H(+)</text>
        <dbReference type="Rhea" id="RHEA:55636"/>
        <dbReference type="Rhea" id="RHEA-COMP:14247"/>
        <dbReference type="Rhea" id="RHEA-COMP:14392"/>
        <dbReference type="ChEBI" id="CHEBI:15377"/>
        <dbReference type="ChEBI" id="CHEBI:15378"/>
        <dbReference type="ChEBI" id="CHEBI:30616"/>
        <dbReference type="ChEBI" id="CHEBI:33019"/>
        <dbReference type="ChEBI" id="CHEBI:43474"/>
        <dbReference type="ChEBI" id="CHEBI:58228"/>
        <dbReference type="ChEBI" id="CHEBI:76913"/>
        <dbReference type="ChEBI" id="CHEBI:139126"/>
        <dbReference type="ChEBI" id="CHEBI:456215"/>
    </reaction>
</comment>
<dbReference type="InterPro" id="IPR055128">
    <property type="entry name" value="HypF_C_2"/>
</dbReference>
<protein>
    <recommendedName>
        <fullName evidence="10">Carbamoyltransferase</fullName>
        <ecNumber evidence="10">6.2.-.-</ecNumber>
    </recommendedName>
</protein>
<dbReference type="InterPro" id="IPR011125">
    <property type="entry name" value="Znf_HypF"/>
</dbReference>
<dbReference type="InterPro" id="IPR006070">
    <property type="entry name" value="Sua5-like_dom"/>
</dbReference>
<dbReference type="PROSITE" id="PS00150">
    <property type="entry name" value="ACYLPHOSPHATASE_1"/>
    <property type="match status" value="1"/>
</dbReference>
<dbReference type="SUPFAM" id="SSF53067">
    <property type="entry name" value="Actin-like ATPase domain"/>
    <property type="match status" value="1"/>
</dbReference>
<dbReference type="STRING" id="1395513.P343_11360"/>
<dbReference type="EC" id="6.2.-.-" evidence="10"/>
<evidence type="ECO:0000256" key="1">
    <source>
        <dbReference type="ARBA" id="ARBA00004711"/>
    </source>
</evidence>
<evidence type="ECO:0000313" key="15">
    <source>
        <dbReference type="Proteomes" id="UP000018296"/>
    </source>
</evidence>
<feature type="domain" description="Acylphosphatase-like" evidence="12">
    <location>
        <begin position="4"/>
        <end position="90"/>
    </location>
</feature>
<evidence type="ECO:0000256" key="4">
    <source>
        <dbReference type="ARBA" id="ARBA00022598"/>
    </source>
</evidence>
<dbReference type="Gene3D" id="3.90.870.50">
    <property type="match status" value="1"/>
</dbReference>
<dbReference type="InterPro" id="IPR051060">
    <property type="entry name" value="Carbamoyltrans_HypF-like"/>
</dbReference>
<dbReference type="eggNOG" id="COG0068">
    <property type="taxonomic scope" value="Bacteria"/>
</dbReference>
<dbReference type="InterPro" id="IPR043129">
    <property type="entry name" value="ATPase_NBD"/>
</dbReference>
<comment type="similarity">
    <text evidence="3 10">Belongs to the carbamoyltransferase HypF family.</text>
</comment>
<comment type="catalytic activity">
    <reaction evidence="8 11">
        <text>an acyl phosphate + H2O = a carboxylate + phosphate + H(+)</text>
        <dbReference type="Rhea" id="RHEA:14965"/>
        <dbReference type="ChEBI" id="CHEBI:15377"/>
        <dbReference type="ChEBI" id="CHEBI:15378"/>
        <dbReference type="ChEBI" id="CHEBI:29067"/>
        <dbReference type="ChEBI" id="CHEBI:43474"/>
        <dbReference type="ChEBI" id="CHEBI:59918"/>
        <dbReference type="EC" id="3.6.1.7"/>
    </reaction>
</comment>
<dbReference type="PANTHER" id="PTHR42959">
    <property type="entry name" value="CARBAMOYLTRANSFERASE"/>
    <property type="match status" value="1"/>
</dbReference>
<dbReference type="Pfam" id="PF22521">
    <property type="entry name" value="HypF_C_2"/>
    <property type="match status" value="1"/>
</dbReference>
<dbReference type="GO" id="GO:0016874">
    <property type="term" value="F:ligase activity"/>
    <property type="evidence" value="ECO:0007669"/>
    <property type="project" value="UniProtKB-UniRule"/>
</dbReference>